<feature type="compositionally biased region" description="Low complexity" evidence="2">
    <location>
        <begin position="238"/>
        <end position="279"/>
    </location>
</feature>
<feature type="compositionally biased region" description="Low complexity" evidence="2">
    <location>
        <begin position="578"/>
        <end position="599"/>
    </location>
</feature>
<dbReference type="InterPro" id="IPR022210">
    <property type="entry name" value="TF_GCR1-like"/>
</dbReference>
<dbReference type="VEuPathDB" id="FungiDB:CTRG_00707"/>
<feature type="compositionally biased region" description="Acidic residues" evidence="2">
    <location>
        <begin position="724"/>
        <end position="743"/>
    </location>
</feature>
<evidence type="ECO:0000313" key="4">
    <source>
        <dbReference type="EMBL" id="EER35968.1"/>
    </source>
</evidence>
<dbReference type="Pfam" id="PF12550">
    <property type="entry name" value="GCR1_C"/>
    <property type="match status" value="1"/>
</dbReference>
<keyword evidence="5" id="KW-1185">Reference proteome</keyword>
<dbReference type="SUPFAM" id="SSF47823">
    <property type="entry name" value="lambda integrase-like, N-terminal domain"/>
    <property type="match status" value="1"/>
</dbReference>
<name>C5M3R8_CANTT</name>
<dbReference type="OrthoDB" id="4024653at2759"/>
<dbReference type="HOGENOM" id="CLU_005546_0_0_1"/>
<sequence length="899" mass="101068">MDKSKNLILQDDMDSETFERCKSSSEESDDNITLDVPSALSLHPVHGASQDSSHINPALDSPQLLYAQHGTLENNFTVRTESDSHPILSGNRNKSTHYLSRNRQREKILLKKFEDEVLNNEVASKSFKSLRNETQEKYLYQIRRYICHCANKGLADFYVDYDLVKELIENEIEKRGQITENTIKSLRSSLNKLYHMNTIVYPTAQPHIILGDNIVQEIMSNYKETTKKKNTQAIVEGSSSSSSTPLTSRSTTSKEPSDASIISGKSGISSSTSTFPSSIESKEQYYPEGEDGGQGQNEFPGSGADRPEVKFRLSTTSKIKLLPEEESLLNKFNQEVLESERTADILSSLTENTFKSYATDMKRFLRFCARQGRTDTFIVENILKKFLTSEVDKSKKSNSKKLRTSLLKLHQLNCQAYNLDYSEGDIVFLINKHVDGSGTTGLANESPFSVEQFNSTNLLDRLDEMLNTTNQLGGITEANKILHKNEFKRYALFCSNNNFNHFHVNGETVVQYLEELTRNDSTINSKNLRRCLKKLSLLHSLNEENFDNYPTSIENIELVEEFIKNFKAATSGITHPISSSTDPSSSGDGTSAGTYSGVSSSISSLGVNVPPLFLSEQSGEGGSANREETVSSSSSEKFNKDAGSREPINVSDTQGQDENLLSASPLSAILQPGATPNCVEGESKEIANKEDNHGDDNENSENEVNQDESNDGNNYHKNYTEIDGTIDSDEEESGSVSDDEVDDSGNKEEDSSDSSIYTSKRQKLESLPPTTDFIPPFVMNSDIRTVIQLVEEWTLIVKRTNKWGLGWIKTHVDHQIYNDRKILIEFIEDILPELDEKNKGKTITEVDEDQVYEIAKVFDQYITRREITLNDLIRKIVNNPVYSKKEFLRIFTRRQATET</sequence>
<evidence type="ECO:0000256" key="1">
    <source>
        <dbReference type="ARBA" id="ARBA00023125"/>
    </source>
</evidence>
<dbReference type="AlphaFoldDB" id="C5M3R8"/>
<dbReference type="KEGG" id="ctp:CTRG_00707"/>
<proteinExistence type="predicted"/>
<dbReference type="InterPro" id="IPR010998">
    <property type="entry name" value="Integrase_recombinase_N"/>
</dbReference>
<feature type="region of interest" description="Disordered" evidence="2">
    <location>
        <begin position="688"/>
        <end position="771"/>
    </location>
</feature>
<feature type="domain" description="Transcription activator GCR1-like" evidence="3">
    <location>
        <begin position="777"/>
        <end position="837"/>
    </location>
</feature>
<keyword evidence="1" id="KW-0238">DNA-binding</keyword>
<feature type="region of interest" description="Disordered" evidence="2">
    <location>
        <begin position="1"/>
        <end position="31"/>
    </location>
</feature>
<organism evidence="4 5">
    <name type="scientific">Candida tropicalis (strain ATCC MYA-3404 / T1)</name>
    <name type="common">Yeast</name>
    <dbReference type="NCBI Taxonomy" id="294747"/>
    <lineage>
        <taxon>Eukaryota</taxon>
        <taxon>Fungi</taxon>
        <taxon>Dikarya</taxon>
        <taxon>Ascomycota</taxon>
        <taxon>Saccharomycotina</taxon>
        <taxon>Pichiomycetes</taxon>
        <taxon>Debaryomycetaceae</taxon>
        <taxon>Candida/Lodderomyces clade</taxon>
        <taxon>Candida</taxon>
    </lineage>
</organism>
<evidence type="ECO:0000256" key="2">
    <source>
        <dbReference type="SAM" id="MobiDB-lite"/>
    </source>
</evidence>
<dbReference type="GeneID" id="8301883"/>
<dbReference type="RefSeq" id="XP_002545926.1">
    <property type="nucleotide sequence ID" value="XM_002545880.1"/>
</dbReference>
<feature type="region of interest" description="Disordered" evidence="2">
    <location>
        <begin position="613"/>
        <end position="655"/>
    </location>
</feature>
<accession>C5M3R8</accession>
<dbReference type="Proteomes" id="UP000002037">
    <property type="component" value="Unassembled WGS sequence"/>
</dbReference>
<protein>
    <recommendedName>
        <fullName evidence="3">Transcription activator GCR1-like domain-containing protein</fullName>
    </recommendedName>
</protein>
<evidence type="ECO:0000259" key="3">
    <source>
        <dbReference type="Pfam" id="PF12550"/>
    </source>
</evidence>
<feature type="region of interest" description="Disordered" evidence="2">
    <location>
        <begin position="574"/>
        <end position="599"/>
    </location>
</feature>
<evidence type="ECO:0000313" key="5">
    <source>
        <dbReference type="Proteomes" id="UP000002037"/>
    </source>
</evidence>
<dbReference type="eggNOG" id="ENOG502RQIU">
    <property type="taxonomic scope" value="Eukaryota"/>
</dbReference>
<dbReference type="GO" id="GO:0003677">
    <property type="term" value="F:DNA binding"/>
    <property type="evidence" value="ECO:0007669"/>
    <property type="project" value="UniProtKB-KW"/>
</dbReference>
<dbReference type="Gene3D" id="1.10.150.130">
    <property type="match status" value="1"/>
</dbReference>
<feature type="region of interest" description="Disordered" evidence="2">
    <location>
        <begin position="227"/>
        <end position="307"/>
    </location>
</feature>
<feature type="compositionally biased region" description="Acidic residues" evidence="2">
    <location>
        <begin position="697"/>
        <end position="710"/>
    </location>
</feature>
<gene>
    <name evidence="4" type="ORF">CTRG_00707</name>
</gene>
<reference evidence="4 5" key="1">
    <citation type="journal article" date="2009" name="Nature">
        <title>Evolution of pathogenicity and sexual reproduction in eight Candida genomes.</title>
        <authorList>
            <person name="Butler G."/>
            <person name="Rasmussen M.D."/>
            <person name="Lin M.F."/>
            <person name="Santos M.A."/>
            <person name="Sakthikumar S."/>
            <person name="Munro C.A."/>
            <person name="Rheinbay E."/>
            <person name="Grabherr M."/>
            <person name="Forche A."/>
            <person name="Reedy J.L."/>
            <person name="Agrafioti I."/>
            <person name="Arnaud M.B."/>
            <person name="Bates S."/>
            <person name="Brown A.J."/>
            <person name="Brunke S."/>
            <person name="Costanzo M.C."/>
            <person name="Fitzpatrick D.A."/>
            <person name="de Groot P.W."/>
            <person name="Harris D."/>
            <person name="Hoyer L.L."/>
            <person name="Hube B."/>
            <person name="Klis F.M."/>
            <person name="Kodira C."/>
            <person name="Lennard N."/>
            <person name="Logue M.E."/>
            <person name="Martin R."/>
            <person name="Neiman A.M."/>
            <person name="Nikolaou E."/>
            <person name="Quail M.A."/>
            <person name="Quinn J."/>
            <person name="Santos M.C."/>
            <person name="Schmitzberger F.F."/>
            <person name="Sherlock G."/>
            <person name="Shah P."/>
            <person name="Silverstein K.A."/>
            <person name="Skrzypek M.S."/>
            <person name="Soll D."/>
            <person name="Staggs R."/>
            <person name="Stansfield I."/>
            <person name="Stumpf M.P."/>
            <person name="Sudbery P.E."/>
            <person name="Srikantha T."/>
            <person name="Zeng Q."/>
            <person name="Berman J."/>
            <person name="Berriman M."/>
            <person name="Heitman J."/>
            <person name="Gow N.A."/>
            <person name="Lorenz M.C."/>
            <person name="Birren B.W."/>
            <person name="Kellis M."/>
            <person name="Cuomo C.A."/>
        </authorList>
    </citation>
    <scope>NUCLEOTIDE SEQUENCE [LARGE SCALE GENOMIC DNA]</scope>
    <source>
        <strain evidence="5">ATCC MYA-3404 / T1</strain>
    </source>
</reference>
<dbReference type="EMBL" id="GG692395">
    <property type="protein sequence ID" value="EER35968.1"/>
    <property type="molecule type" value="Genomic_DNA"/>
</dbReference>